<reference evidence="2 3" key="2">
    <citation type="submission" date="2019-01" db="EMBL/GenBank/DDBJ databases">
        <title>A chromosome length genome reference of the Java medaka (oryzias javanicus).</title>
        <authorList>
            <person name="Herpin A."/>
            <person name="Takehana Y."/>
            <person name="Naruse K."/>
            <person name="Ansai S."/>
            <person name="Kawaguchi M."/>
        </authorList>
    </citation>
    <scope>NUCLEOTIDE SEQUENCE [LARGE SCALE GENOMIC DNA]</scope>
    <source>
        <strain evidence="2">RS831</strain>
        <tissue evidence="2">Whole body</tissue>
    </source>
</reference>
<feature type="compositionally biased region" description="Polar residues" evidence="1">
    <location>
        <begin position="417"/>
        <end position="428"/>
    </location>
</feature>
<feature type="region of interest" description="Disordered" evidence="1">
    <location>
        <begin position="1"/>
        <end position="165"/>
    </location>
</feature>
<evidence type="ECO:0000313" key="3">
    <source>
        <dbReference type="Proteomes" id="UP000283210"/>
    </source>
</evidence>
<reference evidence="2 3" key="1">
    <citation type="submission" date="2018-11" db="EMBL/GenBank/DDBJ databases">
        <authorList>
            <person name="Lopez-Roques C."/>
            <person name="Donnadieu C."/>
            <person name="Bouchez O."/>
            <person name="Klopp C."/>
            <person name="Cabau C."/>
            <person name="Zahm M."/>
        </authorList>
    </citation>
    <scope>NUCLEOTIDE SEQUENCE [LARGE SCALE GENOMIC DNA]</scope>
    <source>
        <strain evidence="2">RS831</strain>
        <tissue evidence="2">Whole body</tissue>
    </source>
</reference>
<dbReference type="EMBL" id="CM012445">
    <property type="protein sequence ID" value="RVE67791.1"/>
    <property type="molecule type" value="Genomic_DNA"/>
</dbReference>
<feature type="region of interest" description="Disordered" evidence="1">
    <location>
        <begin position="415"/>
        <end position="459"/>
    </location>
</feature>
<dbReference type="Pfam" id="PF15921">
    <property type="entry name" value="CCDC158"/>
    <property type="match status" value="1"/>
</dbReference>
<feature type="region of interest" description="Disordered" evidence="1">
    <location>
        <begin position="801"/>
        <end position="845"/>
    </location>
</feature>
<dbReference type="InterPro" id="IPR031809">
    <property type="entry name" value="CCDC158"/>
</dbReference>
<proteinExistence type="predicted"/>
<feature type="compositionally biased region" description="Low complexity" evidence="1">
    <location>
        <begin position="698"/>
        <end position="712"/>
    </location>
</feature>
<feature type="region of interest" description="Disordered" evidence="1">
    <location>
        <begin position="734"/>
        <end position="773"/>
    </location>
</feature>
<dbReference type="PANTHER" id="PTHR47615:SF1">
    <property type="entry name" value="COILED-COIL DOMAIN-CONTAINING PROTEIN 158"/>
    <property type="match status" value="1"/>
</dbReference>
<feature type="compositionally biased region" description="Basic and acidic residues" evidence="1">
    <location>
        <begin position="216"/>
        <end position="261"/>
    </location>
</feature>
<dbReference type="OrthoDB" id="10072099at2759"/>
<feature type="region of interest" description="Disordered" evidence="1">
    <location>
        <begin position="200"/>
        <end position="265"/>
    </location>
</feature>
<sequence>MSSGDHGLESATGVSLSELHPKEATRAEDETPSASLELGLNCLTMEELSEELDRRTKETQRLQEEVETETREALEKFGCTYRSGSSAQTLRRADDSPEGSGVPSAHPQPLTHPSHQEGVLKEGCSFRMDENLQSDLNKFASPEVEKERKSPQSEMMNSQEKLHEAQMENYFLSDLRLKDSRKHVDQMEKMLQMLEEVQSIERSAGRKLQQSEEEATPLHRKVETLEQTPKEPNRTQQNLREDGDRLEDGVPKQPESEDQRGPHRQQRIPELISSLGQEVALLTHRLSVSKDSSVRLSIRMEQLKKLSERQTSLHRKHMSDLEGALSNFTEKVCSLEQRLSATRLELSGAQTERTAALLEDLQAQLGRLKLQTLEFQADARVWREQLEVIGKQEDESSFQIRLEASRSRELLQRKYQEPQQHLSGQHRTPQAEREALRLEDEKKSRNDLKTETAERSQSVERLQQENRLFTKRLQQQKLQIQRLRVELLQQKSELAAAERESRRLQRTQEEALQQLQLQRRTKELHSRKTGEHAAVVLQLQSQLRSAREELQKTRHSLESLGAAERQGLRAAVSMQTEVTSRREQVDALQSRVRRLEEEVVRLQQEKLELRRRVRKVSVFEEERRQLQEELRNLRSRDQQLKGRIGDLEAMLHKMLESFTSCQDFLQVREQEHFRLKLRHALDLKELQGQNSTTPPPDVDSATSPADAAPPSTLRASNSWKEPISCSCQLRCSPGDPHGGASENRRAPPDRGGAGSSSCRRRRRRRENTSAHKQEVNFGSKLWRKTFCSDLHLLQTFELKKTKLDQSQNPVGSIPATAAKSSSVLHQLPPGRKSPVHSLLTSRPSG</sequence>
<feature type="compositionally biased region" description="Basic and acidic residues" evidence="1">
    <location>
        <begin position="51"/>
        <end position="75"/>
    </location>
</feature>
<dbReference type="AlphaFoldDB" id="A0A3S2M4H5"/>
<feature type="compositionally biased region" description="Basic and acidic residues" evidence="1">
    <location>
        <begin position="19"/>
        <end position="29"/>
    </location>
</feature>
<protein>
    <recommendedName>
        <fullName evidence="4">Coiled-coil domain-containing protein 158</fullName>
    </recommendedName>
</protein>
<name>A0A3S2M4H5_ORYJA</name>
<accession>A0A3S2M4H5</accession>
<organism evidence="2 3">
    <name type="scientific">Oryzias javanicus</name>
    <name type="common">Javanese ricefish</name>
    <name type="synonym">Aplocheilus javanicus</name>
    <dbReference type="NCBI Taxonomy" id="123683"/>
    <lineage>
        <taxon>Eukaryota</taxon>
        <taxon>Metazoa</taxon>
        <taxon>Chordata</taxon>
        <taxon>Craniata</taxon>
        <taxon>Vertebrata</taxon>
        <taxon>Euteleostomi</taxon>
        <taxon>Actinopterygii</taxon>
        <taxon>Neopterygii</taxon>
        <taxon>Teleostei</taxon>
        <taxon>Neoteleostei</taxon>
        <taxon>Acanthomorphata</taxon>
        <taxon>Ovalentaria</taxon>
        <taxon>Atherinomorphae</taxon>
        <taxon>Beloniformes</taxon>
        <taxon>Adrianichthyidae</taxon>
        <taxon>Oryziinae</taxon>
        <taxon>Oryzias</taxon>
    </lineage>
</organism>
<evidence type="ECO:0000313" key="2">
    <source>
        <dbReference type="EMBL" id="RVE67791.1"/>
    </source>
</evidence>
<feature type="compositionally biased region" description="Basic and acidic residues" evidence="1">
    <location>
        <begin position="429"/>
        <end position="459"/>
    </location>
</feature>
<keyword evidence="3" id="KW-1185">Reference proteome</keyword>
<gene>
    <name evidence="2" type="ORF">OJAV_G00085190</name>
</gene>
<evidence type="ECO:0008006" key="4">
    <source>
        <dbReference type="Google" id="ProtNLM"/>
    </source>
</evidence>
<feature type="region of interest" description="Disordered" evidence="1">
    <location>
        <begin position="685"/>
        <end position="717"/>
    </location>
</feature>
<dbReference type="Proteomes" id="UP000283210">
    <property type="component" value="Chromosome 9"/>
</dbReference>
<evidence type="ECO:0000256" key="1">
    <source>
        <dbReference type="SAM" id="MobiDB-lite"/>
    </source>
</evidence>
<dbReference type="PANTHER" id="PTHR47615">
    <property type="entry name" value="COILED-COIL DOMAIN-CONTAINING PROTEIN 158"/>
    <property type="match status" value="1"/>
</dbReference>